<dbReference type="SMART" id="SM00347">
    <property type="entry name" value="HTH_MARR"/>
    <property type="match status" value="1"/>
</dbReference>
<evidence type="ECO:0000256" key="3">
    <source>
        <dbReference type="ARBA" id="ARBA00023163"/>
    </source>
</evidence>
<gene>
    <name evidence="5" type="ORF">SAMN04489750_2474</name>
</gene>
<keyword evidence="2 5" id="KW-0238">DNA-binding</keyword>
<organism evidence="5 6">
    <name type="scientific">Branchiibius hedensis</name>
    <dbReference type="NCBI Taxonomy" id="672460"/>
    <lineage>
        <taxon>Bacteria</taxon>
        <taxon>Bacillati</taxon>
        <taxon>Actinomycetota</taxon>
        <taxon>Actinomycetes</taxon>
        <taxon>Micrococcales</taxon>
        <taxon>Dermacoccaceae</taxon>
        <taxon>Branchiibius</taxon>
    </lineage>
</organism>
<accession>A0A2Y8ZXW9</accession>
<dbReference type="PROSITE" id="PS50995">
    <property type="entry name" value="HTH_MARR_2"/>
    <property type="match status" value="1"/>
</dbReference>
<dbReference type="PRINTS" id="PR00598">
    <property type="entry name" value="HTHMARR"/>
</dbReference>
<evidence type="ECO:0000259" key="4">
    <source>
        <dbReference type="PROSITE" id="PS50995"/>
    </source>
</evidence>
<dbReference type="Pfam" id="PF12802">
    <property type="entry name" value="MarR_2"/>
    <property type="match status" value="1"/>
</dbReference>
<evidence type="ECO:0000256" key="1">
    <source>
        <dbReference type="ARBA" id="ARBA00023015"/>
    </source>
</evidence>
<dbReference type="SUPFAM" id="SSF46785">
    <property type="entry name" value="Winged helix' DNA-binding domain"/>
    <property type="match status" value="1"/>
</dbReference>
<proteinExistence type="predicted"/>
<dbReference type="GO" id="GO:0003677">
    <property type="term" value="F:DNA binding"/>
    <property type="evidence" value="ECO:0007669"/>
    <property type="project" value="UniProtKB-KW"/>
</dbReference>
<evidence type="ECO:0000313" key="6">
    <source>
        <dbReference type="Proteomes" id="UP000250028"/>
    </source>
</evidence>
<evidence type="ECO:0000313" key="5">
    <source>
        <dbReference type="EMBL" id="SSA35129.1"/>
    </source>
</evidence>
<protein>
    <submittedName>
        <fullName evidence="5">DNA-binding transcriptional regulator, MarR family</fullName>
    </submittedName>
</protein>
<evidence type="ECO:0000256" key="2">
    <source>
        <dbReference type="ARBA" id="ARBA00023125"/>
    </source>
</evidence>
<dbReference type="RefSeq" id="WP_109686199.1">
    <property type="nucleotide sequence ID" value="NZ_QGDN01000001.1"/>
</dbReference>
<dbReference type="Gene3D" id="1.10.10.10">
    <property type="entry name" value="Winged helix-like DNA-binding domain superfamily/Winged helix DNA-binding domain"/>
    <property type="match status" value="1"/>
</dbReference>
<dbReference type="InterPro" id="IPR036388">
    <property type="entry name" value="WH-like_DNA-bd_sf"/>
</dbReference>
<dbReference type="InterPro" id="IPR023187">
    <property type="entry name" value="Tscrpt_reg_MarR-type_CS"/>
</dbReference>
<dbReference type="AlphaFoldDB" id="A0A2Y8ZXW9"/>
<dbReference type="GO" id="GO:0003700">
    <property type="term" value="F:DNA-binding transcription factor activity"/>
    <property type="evidence" value="ECO:0007669"/>
    <property type="project" value="InterPro"/>
</dbReference>
<dbReference type="InterPro" id="IPR036390">
    <property type="entry name" value="WH_DNA-bd_sf"/>
</dbReference>
<keyword evidence="3" id="KW-0804">Transcription</keyword>
<dbReference type="PANTHER" id="PTHR42756:SF1">
    <property type="entry name" value="TRANSCRIPTIONAL REPRESSOR OF EMRAB OPERON"/>
    <property type="match status" value="1"/>
</dbReference>
<dbReference type="EMBL" id="UESZ01000001">
    <property type="protein sequence ID" value="SSA35129.1"/>
    <property type="molecule type" value="Genomic_DNA"/>
</dbReference>
<feature type="domain" description="HTH marR-type" evidence="4">
    <location>
        <begin position="27"/>
        <end position="162"/>
    </location>
</feature>
<dbReference type="PROSITE" id="PS01117">
    <property type="entry name" value="HTH_MARR_1"/>
    <property type="match status" value="1"/>
</dbReference>
<reference evidence="6" key="1">
    <citation type="submission" date="2016-10" db="EMBL/GenBank/DDBJ databases">
        <authorList>
            <person name="Varghese N."/>
            <person name="Submissions S."/>
        </authorList>
    </citation>
    <scope>NUCLEOTIDE SEQUENCE [LARGE SCALE GENOMIC DNA]</scope>
    <source>
        <strain evidence="6">DSM 22951</strain>
    </source>
</reference>
<keyword evidence="1" id="KW-0805">Transcription regulation</keyword>
<dbReference type="PANTHER" id="PTHR42756">
    <property type="entry name" value="TRANSCRIPTIONAL REGULATOR, MARR"/>
    <property type="match status" value="1"/>
</dbReference>
<keyword evidence="6" id="KW-1185">Reference proteome</keyword>
<dbReference type="Proteomes" id="UP000250028">
    <property type="component" value="Unassembled WGS sequence"/>
</dbReference>
<sequence>MGAPLADEVDAIVAAWHRERADLDVEPLQVFSRISRLDTLLEQARGAAFDEHDLETWEFDVLSALRRVGAPYQLSPGVLVQQTLVTSGTMTNRVDRLERRGLVRRLPDPRDRRGVLVQLTPSGRALVDAAMADLLEHERELLARMPARDRERLAGALRALLSAVESG</sequence>
<name>A0A2Y8ZXW9_9MICO</name>
<dbReference type="OrthoDB" id="3237509at2"/>
<dbReference type="InterPro" id="IPR000835">
    <property type="entry name" value="HTH_MarR-typ"/>
</dbReference>